<dbReference type="EMBL" id="PZZL01000009">
    <property type="protein sequence ID" value="PTM51767.1"/>
    <property type="molecule type" value="Genomic_DNA"/>
</dbReference>
<dbReference type="Proteomes" id="UP000241808">
    <property type="component" value="Unassembled WGS sequence"/>
</dbReference>
<keyword evidence="3" id="KW-1185">Reference proteome</keyword>
<proteinExistence type="predicted"/>
<dbReference type="RefSeq" id="WP_245902121.1">
    <property type="nucleotide sequence ID" value="NZ_PZZL01000009.1"/>
</dbReference>
<dbReference type="AlphaFoldDB" id="A0A2T4YYE2"/>
<keyword evidence="1" id="KW-0472">Membrane</keyword>
<dbReference type="InterPro" id="IPR007047">
    <property type="entry name" value="Flp_Fap"/>
</dbReference>
<dbReference type="Pfam" id="PF04964">
    <property type="entry name" value="Flp_Fap"/>
    <property type="match status" value="1"/>
</dbReference>
<gene>
    <name evidence="2" type="ORF">C8P69_10954</name>
</gene>
<evidence type="ECO:0000256" key="1">
    <source>
        <dbReference type="SAM" id="Phobius"/>
    </source>
</evidence>
<comment type="caution">
    <text evidence="2">The sequence shown here is derived from an EMBL/GenBank/DDBJ whole genome shotgun (WGS) entry which is preliminary data.</text>
</comment>
<name>A0A2T4YYE2_9HYPH</name>
<evidence type="ECO:0000313" key="2">
    <source>
        <dbReference type="EMBL" id="PTM51767.1"/>
    </source>
</evidence>
<accession>A0A2T4YYE2</accession>
<protein>
    <submittedName>
        <fullName evidence="2">Pilus assembly protein Flp/PilA</fullName>
    </submittedName>
</protein>
<keyword evidence="1" id="KW-1133">Transmembrane helix</keyword>
<evidence type="ECO:0000313" key="3">
    <source>
        <dbReference type="Proteomes" id="UP000241808"/>
    </source>
</evidence>
<reference evidence="2 3" key="1">
    <citation type="submission" date="2018-04" db="EMBL/GenBank/DDBJ databases">
        <title>Genomic Encyclopedia of Archaeal and Bacterial Type Strains, Phase II (KMG-II): from individual species to whole genera.</title>
        <authorList>
            <person name="Goeker M."/>
        </authorList>
    </citation>
    <scope>NUCLEOTIDE SEQUENCE [LARGE SCALE GENOMIC DNA]</scope>
    <source>
        <strain evidence="2 3">DSM 25521</strain>
    </source>
</reference>
<organism evidence="2 3">
    <name type="scientific">Phreatobacter oligotrophus</name>
    <dbReference type="NCBI Taxonomy" id="1122261"/>
    <lineage>
        <taxon>Bacteria</taxon>
        <taxon>Pseudomonadati</taxon>
        <taxon>Pseudomonadota</taxon>
        <taxon>Alphaproteobacteria</taxon>
        <taxon>Hyphomicrobiales</taxon>
        <taxon>Phreatobacteraceae</taxon>
        <taxon>Phreatobacter</taxon>
    </lineage>
</organism>
<keyword evidence="1" id="KW-0812">Transmembrane</keyword>
<sequence length="62" mass="6706">MARTLRRMTEQARRFASDRSGATAIEYALVASGIAGVIILIVYALGDSVQNNLYARIASAFN</sequence>
<feature type="transmembrane region" description="Helical" evidence="1">
    <location>
        <begin position="21"/>
        <end position="45"/>
    </location>
</feature>